<dbReference type="InterPro" id="IPR026777">
    <property type="entry name" value="PRM1"/>
</dbReference>
<keyword evidence="9 11" id="KW-0472">Membrane</keyword>
<name>A0A061AZA4_CYBFA</name>
<evidence type="ECO:0000256" key="9">
    <source>
        <dbReference type="ARBA" id="ARBA00023136"/>
    </source>
</evidence>
<dbReference type="VEuPathDB" id="FungiDB:BON22_1287"/>
<dbReference type="PANTHER" id="PTHR31030">
    <property type="entry name" value="PLASMA MEMBRANE FUSION PROTEIN PRM1"/>
    <property type="match status" value="1"/>
</dbReference>
<accession>A0A061AZA4</accession>
<reference evidence="12" key="1">
    <citation type="journal article" date="2014" name="Genome Announc.">
        <title>Genome sequence of the yeast Cyberlindnera fabianii (Hansenula fabianii).</title>
        <authorList>
            <person name="Freel K.C."/>
            <person name="Sarilar V."/>
            <person name="Neuveglise C."/>
            <person name="Devillers H."/>
            <person name="Friedrich A."/>
            <person name="Schacherer J."/>
        </authorList>
    </citation>
    <scope>NUCLEOTIDE SEQUENCE</scope>
    <source>
        <strain evidence="12">YJS4271</strain>
    </source>
</reference>
<protein>
    <recommendedName>
        <fullName evidence="4 11">Plasma membrane fusion protein PRM1</fullName>
    </recommendedName>
</protein>
<keyword evidence="5 11" id="KW-1003">Cell membrane</keyword>
<organism evidence="12">
    <name type="scientific">Cyberlindnera fabianii</name>
    <name type="common">Yeast</name>
    <name type="synonym">Hansenula fabianii</name>
    <dbReference type="NCBI Taxonomy" id="36022"/>
    <lineage>
        <taxon>Eukaryota</taxon>
        <taxon>Fungi</taxon>
        <taxon>Dikarya</taxon>
        <taxon>Ascomycota</taxon>
        <taxon>Saccharomycotina</taxon>
        <taxon>Saccharomycetes</taxon>
        <taxon>Phaffomycetales</taxon>
        <taxon>Phaffomycetaceae</taxon>
        <taxon>Cyberlindnera</taxon>
    </lineage>
</organism>
<evidence type="ECO:0000256" key="4">
    <source>
        <dbReference type="ARBA" id="ARBA00017621"/>
    </source>
</evidence>
<dbReference type="GO" id="GO:0032220">
    <property type="term" value="P:plasma membrane fusion involved in cytogamy"/>
    <property type="evidence" value="ECO:0007669"/>
    <property type="project" value="TreeGrafter"/>
</dbReference>
<evidence type="ECO:0000313" key="12">
    <source>
        <dbReference type="EMBL" id="CDR42894.1"/>
    </source>
</evidence>
<dbReference type="PhylomeDB" id="A0A061AZA4"/>
<keyword evidence="10" id="KW-0325">Glycoprotein</keyword>
<dbReference type="OrthoDB" id="5356111at2759"/>
<feature type="transmembrane region" description="Helical" evidence="11">
    <location>
        <begin position="599"/>
        <end position="622"/>
    </location>
</feature>
<feature type="transmembrane region" description="Helical" evidence="11">
    <location>
        <begin position="21"/>
        <end position="39"/>
    </location>
</feature>
<dbReference type="EMBL" id="LK052895">
    <property type="protein sequence ID" value="CDR42894.1"/>
    <property type="molecule type" value="Genomic_DNA"/>
</dbReference>
<evidence type="ECO:0000256" key="1">
    <source>
        <dbReference type="ARBA" id="ARBA00002512"/>
    </source>
</evidence>
<proteinExistence type="inferred from homology"/>
<evidence type="ECO:0000256" key="2">
    <source>
        <dbReference type="ARBA" id="ARBA00004651"/>
    </source>
</evidence>
<comment type="similarity">
    <text evidence="3 11">Belongs to the PRM1 family.</text>
</comment>
<gene>
    <name evidence="12" type="ORF">CYFA0S_10e03554g</name>
</gene>
<dbReference type="AlphaFoldDB" id="A0A061AZA4"/>
<comment type="function">
    <text evidence="1 11">Involved in cell fusion during mating by stabilizing the plasma membrane fusion event.</text>
</comment>
<dbReference type="GO" id="GO:0005886">
    <property type="term" value="C:plasma membrane"/>
    <property type="evidence" value="ECO:0007669"/>
    <property type="project" value="UniProtKB-SubCell"/>
</dbReference>
<evidence type="ECO:0000256" key="7">
    <source>
        <dbReference type="ARBA" id="ARBA00022971"/>
    </source>
</evidence>
<sequence length="771" mass="85614">MEQTPYLLLRERLSQTWINKNTIILALMAVKLVIFATSLQSTLETAKYYTLSSCPTIDSMASSAVSIPHYLSKSANYMIQKSIQEINDKTVDTLSLMLTGAEALIIFSLEMIVGTYACVLVSTIDGAVDVAVHGTESVISWVNGTLGNIVDEIEDGLGDLTKVINKVIDTAEKATRLFDDDDDDDGDTSTTFKKVNLTVASLRNLHIPSSINDKLEQLKENTPDFDSVKNKTEALIREPFDLVKKKITNATLISGDDEGLYTPALQNVQICSDNSDSINNFYNDLAQTVHRVMVILVVLMFTVALFVIIPSVISELRKWRKLQNLHNKLDFKSQELQPHDPITVFEETFNRYPSTAGKFASKFSSNPSRQLSIRWFMSYIFSPRASIVLGLSLAGFLVIIAQFIMIKALESSISNQQSPFNSISSSLTSKVSESIANWTDSTNTYLETREDTINEDLFSWIQTTTDAVNITISTFVDDMNDAIANAFNGTILYDPVKTIVGCVIEDKLIRMEKGLTWVHDNAEISLPRVSEKYLSLAFDDSSNSTSANVTSSIGNSTQDYSQTALMSKTNELMDNAESLMGNILQKVITQYKKGLMIEVWIAVALFIIWLSQILIGGIMALFKLNQATAQDDGTISGHSNGSEKFTGAAYRAPQPFTISHPRPLNRDEQLMYGFPYNDPFKTPVSTTDLGIVKGLHDVKDPNHVKGPNPFRDNLEVATPQCWSSSDTVQQYPSALQDNLRVSPIRDRSRALYARQSSIYSTIHNSSSTDED</sequence>
<evidence type="ECO:0000256" key="3">
    <source>
        <dbReference type="ARBA" id="ARBA00010780"/>
    </source>
</evidence>
<comment type="subcellular location">
    <subcellularLocation>
        <location evidence="2 11">Cell membrane</location>
        <topology evidence="2 11">Multi-pass membrane protein</topology>
    </subcellularLocation>
</comment>
<feature type="transmembrane region" description="Helical" evidence="11">
    <location>
        <begin position="292"/>
        <end position="313"/>
    </location>
</feature>
<evidence type="ECO:0000256" key="6">
    <source>
        <dbReference type="ARBA" id="ARBA00022692"/>
    </source>
</evidence>
<dbReference type="PANTHER" id="PTHR31030:SF1">
    <property type="entry name" value="PLASMA MEMBRANE FUSION PROTEIN PRM1"/>
    <property type="match status" value="1"/>
</dbReference>
<keyword evidence="6 11" id="KW-0812">Transmembrane</keyword>
<keyword evidence="7 11" id="KW-0184">Conjugation</keyword>
<dbReference type="GO" id="GO:0043332">
    <property type="term" value="C:mating projection tip"/>
    <property type="evidence" value="ECO:0007669"/>
    <property type="project" value="UniProtKB-UniRule"/>
</dbReference>
<feature type="transmembrane region" description="Helical" evidence="11">
    <location>
        <begin position="387"/>
        <end position="409"/>
    </location>
</feature>
<evidence type="ECO:0000256" key="5">
    <source>
        <dbReference type="ARBA" id="ARBA00022475"/>
    </source>
</evidence>
<evidence type="ECO:0000256" key="10">
    <source>
        <dbReference type="ARBA" id="ARBA00023180"/>
    </source>
</evidence>
<evidence type="ECO:0000256" key="8">
    <source>
        <dbReference type="ARBA" id="ARBA00022989"/>
    </source>
</evidence>
<evidence type="ECO:0000256" key="11">
    <source>
        <dbReference type="RuleBase" id="RU366035"/>
    </source>
</evidence>
<keyword evidence="8 11" id="KW-1133">Transmembrane helix</keyword>
<comment type="caution">
    <text evidence="11">Lacks conserved residue(s) required for the propagation of feature annotation.</text>
</comment>